<sequence>MDTERVFDELKKLVSSIGREDVKRLVMDILENPQLSFSKTKPLIELIEAPAAPRKHHLFPGGLLVHTLAVARLALAIADTLRSVYGIDVDRDMVIAAAVLHDIYKVFQYERDTVNGGYRPRVDWYLSHDYALIAELATRKSDEKLIRVCSEVHGVAPITTVEGLVVHLADSVDARLGEYLQNLVLIRAKDVEAVHGCKQVQLAIETMKKLGLQETLRLAIENPAKLREVMESLCVEAKKSG</sequence>
<gene>
    <name evidence="3" type="ORF">EYH02_04575</name>
</gene>
<evidence type="ECO:0000259" key="2">
    <source>
        <dbReference type="SMART" id="SM00471"/>
    </source>
</evidence>
<dbReference type="AlphaFoldDB" id="A0A833DVC1"/>
<dbReference type="InterPro" id="IPR006675">
    <property type="entry name" value="HDIG_dom"/>
</dbReference>
<evidence type="ECO:0000313" key="4">
    <source>
        <dbReference type="Proteomes" id="UP000605805"/>
    </source>
</evidence>
<evidence type="ECO:0000256" key="1">
    <source>
        <dbReference type="ARBA" id="ARBA00022801"/>
    </source>
</evidence>
<dbReference type="Proteomes" id="UP000605805">
    <property type="component" value="Unassembled WGS sequence"/>
</dbReference>
<dbReference type="CDD" id="cd00077">
    <property type="entry name" value="HDc"/>
    <property type="match status" value="1"/>
</dbReference>
<dbReference type="NCBIfam" id="TIGR00277">
    <property type="entry name" value="HDIG"/>
    <property type="match status" value="1"/>
</dbReference>
<dbReference type="InterPro" id="IPR050798">
    <property type="entry name" value="YhaM_exoribonuc/phosphodiest"/>
</dbReference>
<dbReference type="PANTHER" id="PTHR37294:SF1">
    <property type="entry name" value="3'-5' EXORIBONUCLEASE YHAM"/>
    <property type="match status" value="1"/>
</dbReference>
<protein>
    <submittedName>
        <fullName evidence="3">HDIG domain-containing protein</fullName>
    </submittedName>
</protein>
<dbReference type="Pfam" id="PF01966">
    <property type="entry name" value="HD"/>
    <property type="match status" value="1"/>
</dbReference>
<name>A0A833DVC1_9CREN</name>
<keyword evidence="1" id="KW-0378">Hydrolase</keyword>
<proteinExistence type="predicted"/>
<dbReference type="InterPro" id="IPR006674">
    <property type="entry name" value="HD_domain"/>
</dbReference>
<organism evidence="3 4">
    <name type="scientific">Ignisphaera aggregans</name>
    <dbReference type="NCBI Taxonomy" id="334771"/>
    <lineage>
        <taxon>Archaea</taxon>
        <taxon>Thermoproteota</taxon>
        <taxon>Thermoprotei</taxon>
        <taxon>Desulfurococcales</taxon>
        <taxon>Desulfurococcaceae</taxon>
        <taxon>Ignisphaera</taxon>
    </lineage>
</organism>
<dbReference type="InterPro" id="IPR003607">
    <property type="entry name" value="HD/PDEase_dom"/>
</dbReference>
<reference evidence="3" key="1">
    <citation type="journal article" date="2020" name="ISME J.">
        <title>Gammaproteobacteria mediating utilization of methyl-, sulfur- and petroleum organic compounds in deep ocean hydrothermal plumes.</title>
        <authorList>
            <person name="Zhou Z."/>
            <person name="Liu Y."/>
            <person name="Pan J."/>
            <person name="Cron B.R."/>
            <person name="Toner B.M."/>
            <person name="Anantharaman K."/>
            <person name="Breier J.A."/>
            <person name="Dick G.J."/>
            <person name="Li M."/>
        </authorList>
    </citation>
    <scope>NUCLEOTIDE SEQUENCE</scope>
    <source>
        <strain evidence="3">SZUA-1435</strain>
    </source>
</reference>
<comment type="caution">
    <text evidence="3">The sequence shown here is derived from an EMBL/GenBank/DDBJ whole genome shotgun (WGS) entry which is preliminary data.</text>
</comment>
<dbReference type="GO" id="GO:0016787">
    <property type="term" value="F:hydrolase activity"/>
    <property type="evidence" value="ECO:0007669"/>
    <property type="project" value="UniProtKB-KW"/>
</dbReference>
<feature type="domain" description="HD/PDEase" evidence="2">
    <location>
        <begin position="59"/>
        <end position="184"/>
    </location>
</feature>
<dbReference type="SMART" id="SM00471">
    <property type="entry name" value="HDc"/>
    <property type="match status" value="1"/>
</dbReference>
<dbReference type="PANTHER" id="PTHR37294">
    <property type="entry name" value="3'-5' EXORIBONUCLEASE YHAM"/>
    <property type="match status" value="1"/>
</dbReference>
<dbReference type="SUPFAM" id="SSF109604">
    <property type="entry name" value="HD-domain/PDEase-like"/>
    <property type="match status" value="1"/>
</dbReference>
<dbReference type="Gene3D" id="1.10.3210.10">
    <property type="entry name" value="Hypothetical protein af1432"/>
    <property type="match status" value="1"/>
</dbReference>
<dbReference type="GO" id="GO:0031125">
    <property type="term" value="P:rRNA 3'-end processing"/>
    <property type="evidence" value="ECO:0007669"/>
    <property type="project" value="TreeGrafter"/>
</dbReference>
<dbReference type="EMBL" id="DQTV01000084">
    <property type="protein sequence ID" value="HIP57325.1"/>
    <property type="molecule type" value="Genomic_DNA"/>
</dbReference>
<evidence type="ECO:0000313" key="3">
    <source>
        <dbReference type="EMBL" id="HIP57325.1"/>
    </source>
</evidence>
<accession>A0A833DVC1</accession>